<evidence type="ECO:0000256" key="1">
    <source>
        <dbReference type="ARBA" id="ARBA00022737"/>
    </source>
</evidence>
<dbReference type="WBParaSite" id="PTRK_0000839900.1">
    <property type="protein sequence ID" value="PTRK_0000839900.1"/>
    <property type="gene ID" value="PTRK_0000839900"/>
</dbReference>
<evidence type="ECO:0000313" key="3">
    <source>
        <dbReference type="Proteomes" id="UP000038045"/>
    </source>
</evidence>
<dbReference type="AlphaFoldDB" id="A0A0N4ZJV9"/>
<feature type="domain" description="Gelsolin-like" evidence="2">
    <location>
        <begin position="142"/>
        <end position="184"/>
    </location>
</feature>
<dbReference type="InterPro" id="IPR007122">
    <property type="entry name" value="Villin/Gelsolin"/>
</dbReference>
<sequence>MSLCIKECISKEKLLIWSVNELGYTLLKEDYNKLLFNESLCYVVFKLYKADVGPKYDIHLWIGSRTNERIITNGEIGVYDLDKFMKREGRFLREIQGYESILFISNFENKISYINLKSRVVHCPLPVSPFKVYRINTEENNKVTQIISDIQLLNHKDVYVFDLGGTIAVWNGPKSSVKSHVKGMHISNIIKDAEKNGGCRIEILNKEWLRNELRLLDMYRSNAIISYENKNILPDEVFEERFNAISKIYNVKVEKDFTIVIREEKKKFLTFSKDSCFLVNSKNLEIYVWLGKVVPKHIRKQIFKIIVQYLRGMKLPTYLPVIFVNEGHEPSSFYEAISFLSNYIASF</sequence>
<dbReference type="GO" id="GO:0051015">
    <property type="term" value="F:actin filament binding"/>
    <property type="evidence" value="ECO:0007669"/>
    <property type="project" value="InterPro"/>
</dbReference>
<name>A0A0N4ZJV9_PARTI</name>
<dbReference type="SUPFAM" id="SSF55753">
    <property type="entry name" value="Actin depolymerizing proteins"/>
    <property type="match status" value="3"/>
</dbReference>
<dbReference type="Gene3D" id="3.40.20.10">
    <property type="entry name" value="Severin"/>
    <property type="match status" value="3"/>
</dbReference>
<dbReference type="STRING" id="131310.A0A0N4ZJV9"/>
<keyword evidence="1" id="KW-0677">Repeat</keyword>
<organism evidence="3 4">
    <name type="scientific">Parastrongyloides trichosuri</name>
    <name type="common">Possum-specific nematode worm</name>
    <dbReference type="NCBI Taxonomy" id="131310"/>
    <lineage>
        <taxon>Eukaryota</taxon>
        <taxon>Metazoa</taxon>
        <taxon>Ecdysozoa</taxon>
        <taxon>Nematoda</taxon>
        <taxon>Chromadorea</taxon>
        <taxon>Rhabditida</taxon>
        <taxon>Tylenchina</taxon>
        <taxon>Panagrolaimomorpha</taxon>
        <taxon>Strongyloidoidea</taxon>
        <taxon>Strongyloididae</taxon>
        <taxon>Parastrongyloides</taxon>
    </lineage>
</organism>
<protein>
    <submittedName>
        <fullName evidence="4">Gelsolin-like domain-containing protein</fullName>
    </submittedName>
</protein>
<dbReference type="Pfam" id="PF00626">
    <property type="entry name" value="Gelsolin"/>
    <property type="match status" value="1"/>
</dbReference>
<evidence type="ECO:0000259" key="2">
    <source>
        <dbReference type="Pfam" id="PF00626"/>
    </source>
</evidence>
<dbReference type="InterPro" id="IPR007123">
    <property type="entry name" value="Gelsolin-like_dom"/>
</dbReference>
<dbReference type="SMART" id="SM00262">
    <property type="entry name" value="GEL"/>
    <property type="match status" value="3"/>
</dbReference>
<dbReference type="Proteomes" id="UP000038045">
    <property type="component" value="Unplaced"/>
</dbReference>
<dbReference type="PANTHER" id="PTHR11977:SF51">
    <property type="entry name" value="PROTEIN FLIGHTLESS-1 HOMOLOG"/>
    <property type="match status" value="1"/>
</dbReference>
<dbReference type="PANTHER" id="PTHR11977">
    <property type="entry name" value="VILLIN"/>
    <property type="match status" value="1"/>
</dbReference>
<keyword evidence="3" id="KW-1185">Reference proteome</keyword>
<evidence type="ECO:0000313" key="4">
    <source>
        <dbReference type="WBParaSite" id="PTRK_0000839900.1"/>
    </source>
</evidence>
<reference evidence="4" key="1">
    <citation type="submission" date="2017-02" db="UniProtKB">
        <authorList>
            <consortium name="WormBaseParasite"/>
        </authorList>
    </citation>
    <scope>IDENTIFICATION</scope>
</reference>
<accession>A0A0N4ZJV9</accession>
<dbReference type="InterPro" id="IPR029006">
    <property type="entry name" value="ADF-H/Gelsolin-like_dom_sf"/>
</dbReference>
<proteinExistence type="predicted"/>